<keyword evidence="6" id="KW-1185">Reference proteome</keyword>
<dbReference type="Pfam" id="PF07714">
    <property type="entry name" value="PK_Tyr_Ser-Thr"/>
    <property type="match status" value="1"/>
</dbReference>
<keyword evidence="2" id="KW-0067">ATP-binding</keyword>
<dbReference type="AlphaFoldDB" id="A0A4Z2EBP1"/>
<feature type="domain" description="Serine-threonine/tyrosine-protein kinase catalytic" evidence="4">
    <location>
        <begin position="1"/>
        <end position="50"/>
    </location>
</feature>
<keyword evidence="1" id="KW-0547">Nucleotide-binding</keyword>
<dbReference type="GO" id="GO:0043235">
    <property type="term" value="C:receptor complex"/>
    <property type="evidence" value="ECO:0007669"/>
    <property type="project" value="TreeGrafter"/>
</dbReference>
<sequence length="95" mass="10985">MWEVFTEGRVPFEQNQNHEVVVMVTKGHRLYRPKLAPPAIYDIMQLSWREVSPLTLSCRRSGPDLRSLLQRPDERPPFSQLSHMISDALEADAPN</sequence>
<dbReference type="GO" id="GO:0004714">
    <property type="term" value="F:transmembrane receptor protein tyrosine kinase activity"/>
    <property type="evidence" value="ECO:0007669"/>
    <property type="project" value="TreeGrafter"/>
</dbReference>
<reference evidence="5 6" key="1">
    <citation type="submission" date="2019-03" db="EMBL/GenBank/DDBJ databases">
        <title>First draft genome of Liparis tanakae, snailfish: a comprehensive survey of snailfish specific genes.</title>
        <authorList>
            <person name="Kim W."/>
            <person name="Song I."/>
            <person name="Jeong J.-H."/>
            <person name="Kim D."/>
            <person name="Kim S."/>
            <person name="Ryu S."/>
            <person name="Song J.Y."/>
            <person name="Lee S.K."/>
        </authorList>
    </citation>
    <scope>NUCLEOTIDE SEQUENCE [LARGE SCALE GENOMIC DNA]</scope>
    <source>
        <tissue evidence="5">Muscle</tissue>
    </source>
</reference>
<dbReference type="GO" id="GO:0005524">
    <property type="term" value="F:ATP binding"/>
    <property type="evidence" value="ECO:0007669"/>
    <property type="project" value="UniProtKB-KW"/>
</dbReference>
<evidence type="ECO:0000256" key="3">
    <source>
        <dbReference type="SAM" id="MobiDB-lite"/>
    </source>
</evidence>
<dbReference type="SUPFAM" id="SSF56112">
    <property type="entry name" value="Protein kinase-like (PK-like)"/>
    <property type="match status" value="1"/>
</dbReference>
<dbReference type="EMBL" id="SRLO01010675">
    <property type="protein sequence ID" value="TNN26239.1"/>
    <property type="molecule type" value="Genomic_DNA"/>
</dbReference>
<proteinExistence type="predicted"/>
<dbReference type="Gene3D" id="1.10.510.10">
    <property type="entry name" value="Transferase(Phosphotransferase) domain 1"/>
    <property type="match status" value="1"/>
</dbReference>
<dbReference type="PANTHER" id="PTHR24416">
    <property type="entry name" value="TYROSINE-PROTEIN KINASE RECEPTOR"/>
    <property type="match status" value="1"/>
</dbReference>
<evidence type="ECO:0000256" key="2">
    <source>
        <dbReference type="ARBA" id="ARBA00022840"/>
    </source>
</evidence>
<evidence type="ECO:0000259" key="4">
    <source>
        <dbReference type="Pfam" id="PF07714"/>
    </source>
</evidence>
<protein>
    <submittedName>
        <fullName evidence="5">Tyrosine-protein kinase Tec</fullName>
    </submittedName>
</protein>
<name>A0A4Z2EBP1_9TELE</name>
<keyword evidence="5" id="KW-0808">Transferase</keyword>
<keyword evidence="5" id="KW-0418">Kinase</keyword>
<evidence type="ECO:0000313" key="6">
    <source>
        <dbReference type="Proteomes" id="UP000314294"/>
    </source>
</evidence>
<organism evidence="5 6">
    <name type="scientific">Liparis tanakae</name>
    <name type="common">Tanaka's snailfish</name>
    <dbReference type="NCBI Taxonomy" id="230148"/>
    <lineage>
        <taxon>Eukaryota</taxon>
        <taxon>Metazoa</taxon>
        <taxon>Chordata</taxon>
        <taxon>Craniata</taxon>
        <taxon>Vertebrata</taxon>
        <taxon>Euteleostomi</taxon>
        <taxon>Actinopterygii</taxon>
        <taxon>Neopterygii</taxon>
        <taxon>Teleostei</taxon>
        <taxon>Neoteleostei</taxon>
        <taxon>Acanthomorphata</taxon>
        <taxon>Eupercaria</taxon>
        <taxon>Perciformes</taxon>
        <taxon>Cottioidei</taxon>
        <taxon>Cottales</taxon>
        <taxon>Liparidae</taxon>
        <taxon>Liparis</taxon>
    </lineage>
</organism>
<comment type="caution">
    <text evidence="5">The sequence shown here is derived from an EMBL/GenBank/DDBJ whole genome shotgun (WGS) entry which is preliminary data.</text>
</comment>
<dbReference type="InterPro" id="IPR001245">
    <property type="entry name" value="Ser-Thr/Tyr_kinase_cat_dom"/>
</dbReference>
<dbReference type="InterPro" id="IPR011009">
    <property type="entry name" value="Kinase-like_dom_sf"/>
</dbReference>
<evidence type="ECO:0000313" key="5">
    <source>
        <dbReference type="EMBL" id="TNN26239.1"/>
    </source>
</evidence>
<evidence type="ECO:0000256" key="1">
    <source>
        <dbReference type="ARBA" id="ARBA00022741"/>
    </source>
</evidence>
<dbReference type="OrthoDB" id="4062651at2759"/>
<dbReference type="PANTHER" id="PTHR24416:SF600">
    <property type="entry name" value="PDGF- AND VEGF-RECEPTOR RELATED, ISOFORM J"/>
    <property type="match status" value="1"/>
</dbReference>
<dbReference type="InterPro" id="IPR050122">
    <property type="entry name" value="RTK"/>
</dbReference>
<accession>A0A4Z2EBP1</accession>
<dbReference type="Proteomes" id="UP000314294">
    <property type="component" value="Unassembled WGS sequence"/>
</dbReference>
<feature type="region of interest" description="Disordered" evidence="3">
    <location>
        <begin position="63"/>
        <end position="95"/>
    </location>
</feature>
<dbReference type="GO" id="GO:0005886">
    <property type="term" value="C:plasma membrane"/>
    <property type="evidence" value="ECO:0007669"/>
    <property type="project" value="TreeGrafter"/>
</dbReference>
<gene>
    <name evidence="5" type="primary">Tec_0</name>
    <name evidence="5" type="ORF">EYF80_063624</name>
</gene>
<dbReference type="GO" id="GO:0007169">
    <property type="term" value="P:cell surface receptor protein tyrosine kinase signaling pathway"/>
    <property type="evidence" value="ECO:0007669"/>
    <property type="project" value="TreeGrafter"/>
</dbReference>